<dbReference type="InterPro" id="IPR045864">
    <property type="entry name" value="aa-tRNA-synth_II/BPL/LPL"/>
</dbReference>
<dbReference type="InterPro" id="IPR004364">
    <property type="entry name" value="Aa-tRNA-synt_II"/>
</dbReference>
<keyword evidence="2" id="KW-0547">Nucleotide-binding</keyword>
<keyword evidence="6" id="KW-0175">Coiled coil</keyword>
<proteinExistence type="predicted"/>
<keyword evidence="9" id="KW-1185">Reference proteome</keyword>
<evidence type="ECO:0000256" key="2">
    <source>
        <dbReference type="ARBA" id="ARBA00022741"/>
    </source>
</evidence>
<dbReference type="GO" id="GO:0004816">
    <property type="term" value="F:asparagine-tRNA ligase activity"/>
    <property type="evidence" value="ECO:0007669"/>
    <property type="project" value="TreeGrafter"/>
</dbReference>
<evidence type="ECO:0000259" key="7">
    <source>
        <dbReference type="Pfam" id="PF00152"/>
    </source>
</evidence>
<evidence type="ECO:0000256" key="1">
    <source>
        <dbReference type="ARBA" id="ARBA00022598"/>
    </source>
</evidence>
<accession>A0A2Z7B754</accession>
<keyword evidence="3" id="KW-0067">ATP-binding</keyword>
<dbReference type="Pfam" id="PF00152">
    <property type="entry name" value="tRNA-synt_2"/>
    <property type="match status" value="2"/>
</dbReference>
<feature type="domain" description="Aminoacyl-tRNA synthetase class II (D/K/N)" evidence="7">
    <location>
        <begin position="341"/>
        <end position="602"/>
    </location>
</feature>
<reference evidence="8 9" key="1">
    <citation type="journal article" date="2015" name="Proc. Natl. Acad. Sci. U.S.A.">
        <title>The resurrection genome of Boea hygrometrica: A blueprint for survival of dehydration.</title>
        <authorList>
            <person name="Xiao L."/>
            <person name="Yang G."/>
            <person name="Zhang L."/>
            <person name="Yang X."/>
            <person name="Zhao S."/>
            <person name="Ji Z."/>
            <person name="Zhou Q."/>
            <person name="Hu M."/>
            <person name="Wang Y."/>
            <person name="Chen M."/>
            <person name="Xu Y."/>
            <person name="Jin H."/>
            <person name="Xiao X."/>
            <person name="Hu G."/>
            <person name="Bao F."/>
            <person name="Hu Y."/>
            <person name="Wan P."/>
            <person name="Li L."/>
            <person name="Deng X."/>
            <person name="Kuang T."/>
            <person name="Xiang C."/>
            <person name="Zhu J.K."/>
            <person name="Oliver M.J."/>
            <person name="He Y."/>
        </authorList>
    </citation>
    <scope>NUCLEOTIDE SEQUENCE [LARGE SCALE GENOMIC DNA]</scope>
    <source>
        <strain evidence="9">cv. XS01</strain>
    </source>
</reference>
<protein>
    <submittedName>
        <fullName evidence="8">Asparagine--tRNA ligase, cytoplasmic 2-like</fullName>
    </submittedName>
</protein>
<dbReference type="GO" id="GO:0005739">
    <property type="term" value="C:mitochondrion"/>
    <property type="evidence" value="ECO:0007669"/>
    <property type="project" value="TreeGrafter"/>
</dbReference>
<dbReference type="PANTHER" id="PTHR22594:SF36">
    <property type="entry name" value="ASPARAGINE--TRNA LIGASE, CYTOPLASMIC 2"/>
    <property type="match status" value="1"/>
</dbReference>
<organism evidence="8 9">
    <name type="scientific">Dorcoceras hygrometricum</name>
    <dbReference type="NCBI Taxonomy" id="472368"/>
    <lineage>
        <taxon>Eukaryota</taxon>
        <taxon>Viridiplantae</taxon>
        <taxon>Streptophyta</taxon>
        <taxon>Embryophyta</taxon>
        <taxon>Tracheophyta</taxon>
        <taxon>Spermatophyta</taxon>
        <taxon>Magnoliopsida</taxon>
        <taxon>eudicotyledons</taxon>
        <taxon>Gunneridae</taxon>
        <taxon>Pentapetalae</taxon>
        <taxon>asterids</taxon>
        <taxon>lamiids</taxon>
        <taxon>Lamiales</taxon>
        <taxon>Gesneriaceae</taxon>
        <taxon>Didymocarpoideae</taxon>
        <taxon>Trichosporeae</taxon>
        <taxon>Loxocarpinae</taxon>
        <taxon>Dorcoceras</taxon>
    </lineage>
</organism>
<feature type="domain" description="Aminoacyl-tRNA synthetase class II (D/K/N)" evidence="7">
    <location>
        <begin position="201"/>
        <end position="254"/>
    </location>
</feature>
<dbReference type="NCBIfam" id="NF003037">
    <property type="entry name" value="PRK03932.1"/>
    <property type="match status" value="1"/>
</dbReference>
<dbReference type="EMBL" id="KV010348">
    <property type="protein sequence ID" value="KZV27707.1"/>
    <property type="molecule type" value="Genomic_DNA"/>
</dbReference>
<dbReference type="Proteomes" id="UP000250235">
    <property type="component" value="Unassembled WGS sequence"/>
</dbReference>
<dbReference type="PANTHER" id="PTHR22594">
    <property type="entry name" value="ASPARTYL/LYSYL-TRNA SYNTHETASE"/>
    <property type="match status" value="1"/>
</dbReference>
<evidence type="ECO:0000256" key="6">
    <source>
        <dbReference type="SAM" id="Coils"/>
    </source>
</evidence>
<keyword evidence="4" id="KW-0648">Protein biosynthesis</keyword>
<name>A0A2Z7B754_9LAMI</name>
<evidence type="ECO:0000313" key="9">
    <source>
        <dbReference type="Proteomes" id="UP000250235"/>
    </source>
</evidence>
<dbReference type="AlphaFoldDB" id="A0A2Z7B754"/>
<dbReference type="GO" id="GO:0006421">
    <property type="term" value="P:asparaginyl-tRNA aminoacylation"/>
    <property type="evidence" value="ECO:0007669"/>
    <property type="project" value="TreeGrafter"/>
</dbReference>
<keyword evidence="5" id="KW-0030">Aminoacyl-tRNA synthetase</keyword>
<evidence type="ECO:0000256" key="4">
    <source>
        <dbReference type="ARBA" id="ARBA00022917"/>
    </source>
</evidence>
<gene>
    <name evidence="8" type="ORF">F511_39837</name>
</gene>
<evidence type="ECO:0000256" key="5">
    <source>
        <dbReference type="ARBA" id="ARBA00023146"/>
    </source>
</evidence>
<dbReference type="OrthoDB" id="1931232at2759"/>
<feature type="coiled-coil region" evidence="6">
    <location>
        <begin position="276"/>
        <end position="323"/>
    </location>
</feature>
<keyword evidence="1 8" id="KW-0436">Ligase</keyword>
<dbReference type="SUPFAM" id="SSF55681">
    <property type="entry name" value="Class II aaRS and biotin synthetases"/>
    <property type="match status" value="1"/>
</dbReference>
<sequence length="609" mass="68102">MASEQASVEAPAAIEKYSKRVVLETLLGRSDGGVGLIGQRVVIGGWVKSSREFRKEPVFPAPEVVGSKDASCVEVLQTRLPFFRSILKVLGIGELRIHDKLDSVVPKPPQASISILLISDGSCVPSLQVLVDSALAPPSIVMPTGTCIHAEGILQKPSLQGKQILEFKAETILYIGEVDHNRYPLSKKRVPLESLRDLSHFRPRTTTVASVMRIRNALTQATHKFLLENGFLNVQVPIITRTDCEGFSENFLVTTLLGNAGTEDQSSAGDTWGVKLESIKASIKEKSKKIEELQRTESNKEALASATHDHKKATELASQLEEKLKAKIGKPMQTVKVDFSKDFFSSKTILTVSGRLHLESYACALGNVYSFGPRFRANKNYSNKSLSEMWIAELEMAFSQIEDSMDCANDFLKFICKWILENCTEDLKFIAKRVDKSVVDRLQFIVTSPFEKVSYTEAVDALKKVTEKKFGEKVEWGALLSEEHKSYLTEEIYKKPLVIYNQPKELEPFYVRLNDDGRTVASFETIVPKVGTLIRGSQKEERLNMLNTRIKELGLDNQQYEWYLDLHKHGVARCSGFSFLLDPLVLYATGLNDARDAVPFPRSFGKANN</sequence>
<dbReference type="Gene3D" id="3.30.930.10">
    <property type="entry name" value="Bira Bifunctional Protein, Domain 2"/>
    <property type="match status" value="1"/>
</dbReference>
<dbReference type="GO" id="GO:0005524">
    <property type="term" value="F:ATP binding"/>
    <property type="evidence" value="ECO:0007669"/>
    <property type="project" value="UniProtKB-KW"/>
</dbReference>
<evidence type="ECO:0000256" key="3">
    <source>
        <dbReference type="ARBA" id="ARBA00022840"/>
    </source>
</evidence>
<evidence type="ECO:0000313" key="8">
    <source>
        <dbReference type="EMBL" id="KZV27707.1"/>
    </source>
</evidence>